<name>A0A0F8XAK2_9ZZZZ</name>
<evidence type="ECO:0000313" key="1">
    <source>
        <dbReference type="EMBL" id="KKK66172.1"/>
    </source>
</evidence>
<protein>
    <submittedName>
        <fullName evidence="1">Uncharacterized protein</fullName>
    </submittedName>
</protein>
<dbReference type="EMBL" id="LAZR01060206">
    <property type="protein sequence ID" value="KKK66172.1"/>
    <property type="molecule type" value="Genomic_DNA"/>
</dbReference>
<organism evidence="1">
    <name type="scientific">marine sediment metagenome</name>
    <dbReference type="NCBI Taxonomy" id="412755"/>
    <lineage>
        <taxon>unclassified sequences</taxon>
        <taxon>metagenomes</taxon>
        <taxon>ecological metagenomes</taxon>
    </lineage>
</organism>
<reference evidence="1" key="1">
    <citation type="journal article" date="2015" name="Nature">
        <title>Complex archaea that bridge the gap between prokaryotes and eukaryotes.</title>
        <authorList>
            <person name="Spang A."/>
            <person name="Saw J.H."/>
            <person name="Jorgensen S.L."/>
            <person name="Zaremba-Niedzwiedzka K."/>
            <person name="Martijn J."/>
            <person name="Lind A.E."/>
            <person name="van Eijk R."/>
            <person name="Schleper C."/>
            <person name="Guy L."/>
            <person name="Ettema T.J."/>
        </authorList>
    </citation>
    <scope>NUCLEOTIDE SEQUENCE</scope>
</reference>
<dbReference type="AlphaFoldDB" id="A0A0F8XAK2"/>
<sequence length="45" mass="5001">MTRLNDDDDALARVVSSGVIDVDCFIIDDDPDDAHNVAREYIALH</sequence>
<gene>
    <name evidence="1" type="ORF">LCGC14_2966790</name>
</gene>
<comment type="caution">
    <text evidence="1">The sequence shown here is derived from an EMBL/GenBank/DDBJ whole genome shotgun (WGS) entry which is preliminary data.</text>
</comment>
<proteinExistence type="predicted"/>
<accession>A0A0F8XAK2</accession>
<feature type="non-terminal residue" evidence="1">
    <location>
        <position position="45"/>
    </location>
</feature>